<protein>
    <recommendedName>
        <fullName evidence="10">Major facilitator superfamily (MFS) profile domain-containing protein</fullName>
    </recommendedName>
</protein>
<dbReference type="CDD" id="cd17358">
    <property type="entry name" value="MFS_GLUT6_8_Class3_like"/>
    <property type="match status" value="1"/>
</dbReference>
<dbReference type="GO" id="GO:0051119">
    <property type="term" value="F:sugar transmembrane transporter activity"/>
    <property type="evidence" value="ECO:0007669"/>
    <property type="project" value="InterPro"/>
</dbReference>
<evidence type="ECO:0000256" key="9">
    <source>
        <dbReference type="SAM" id="Phobius"/>
    </source>
</evidence>
<feature type="transmembrane region" description="Helical" evidence="9">
    <location>
        <begin position="427"/>
        <end position="451"/>
    </location>
</feature>
<dbReference type="InterPro" id="IPR036259">
    <property type="entry name" value="MFS_trans_sf"/>
</dbReference>
<keyword evidence="8" id="KW-0813">Transport</keyword>
<keyword evidence="12" id="KW-1185">Reference proteome</keyword>
<feature type="transmembrane region" description="Helical" evidence="9">
    <location>
        <begin position="365"/>
        <end position="388"/>
    </location>
</feature>
<evidence type="ECO:0000259" key="10">
    <source>
        <dbReference type="PROSITE" id="PS50850"/>
    </source>
</evidence>
<dbReference type="InterPro" id="IPR050549">
    <property type="entry name" value="MFS_Trehalose_Transporter"/>
</dbReference>
<evidence type="ECO:0000256" key="5">
    <source>
        <dbReference type="ARBA" id="ARBA00023136"/>
    </source>
</evidence>
<keyword evidence="3 9" id="KW-0812">Transmembrane</keyword>
<evidence type="ECO:0000256" key="2">
    <source>
        <dbReference type="ARBA" id="ARBA00022475"/>
    </source>
</evidence>
<dbReference type="Proteomes" id="UP000625711">
    <property type="component" value="Unassembled WGS sequence"/>
</dbReference>
<keyword evidence="6" id="KW-0325">Glycoprotein</keyword>
<dbReference type="InterPro" id="IPR003663">
    <property type="entry name" value="Sugar/inositol_transpt"/>
</dbReference>
<name>A0A834HUC7_RHYFE</name>
<feature type="transmembrane region" description="Helical" evidence="9">
    <location>
        <begin position="30"/>
        <end position="49"/>
    </location>
</feature>
<dbReference type="PRINTS" id="PR00171">
    <property type="entry name" value="SUGRTRNSPORT"/>
</dbReference>
<keyword evidence="2" id="KW-1003">Cell membrane</keyword>
<feature type="domain" description="Major facilitator superfamily (MFS) profile" evidence="10">
    <location>
        <begin position="25"/>
        <end position="455"/>
    </location>
</feature>
<accession>A0A834HUC7</accession>
<feature type="transmembrane region" description="Helical" evidence="9">
    <location>
        <begin position="124"/>
        <end position="145"/>
    </location>
</feature>
<feature type="transmembrane region" description="Helical" evidence="9">
    <location>
        <begin position="98"/>
        <end position="118"/>
    </location>
</feature>
<dbReference type="PROSITE" id="PS00217">
    <property type="entry name" value="SUGAR_TRANSPORT_2"/>
    <property type="match status" value="1"/>
</dbReference>
<organism evidence="11 12">
    <name type="scientific">Rhynchophorus ferrugineus</name>
    <name type="common">Red palm weevil</name>
    <name type="synonym">Curculio ferrugineus</name>
    <dbReference type="NCBI Taxonomy" id="354439"/>
    <lineage>
        <taxon>Eukaryota</taxon>
        <taxon>Metazoa</taxon>
        <taxon>Ecdysozoa</taxon>
        <taxon>Arthropoda</taxon>
        <taxon>Hexapoda</taxon>
        <taxon>Insecta</taxon>
        <taxon>Pterygota</taxon>
        <taxon>Neoptera</taxon>
        <taxon>Endopterygota</taxon>
        <taxon>Coleoptera</taxon>
        <taxon>Polyphaga</taxon>
        <taxon>Cucujiformia</taxon>
        <taxon>Curculionidae</taxon>
        <taxon>Dryophthorinae</taxon>
        <taxon>Rhynchophorus</taxon>
    </lineage>
</organism>
<dbReference type="Gene3D" id="1.20.1250.20">
    <property type="entry name" value="MFS general substrate transporter like domains"/>
    <property type="match status" value="1"/>
</dbReference>
<comment type="subcellular location">
    <subcellularLocation>
        <location evidence="1">Cell membrane</location>
        <topology evidence="1">Multi-pass membrane protein</topology>
    </subcellularLocation>
</comment>
<proteinExistence type="inferred from homology"/>
<feature type="transmembrane region" description="Helical" evidence="9">
    <location>
        <begin position="307"/>
        <end position="324"/>
    </location>
</feature>
<dbReference type="SUPFAM" id="SSF103473">
    <property type="entry name" value="MFS general substrate transporter"/>
    <property type="match status" value="1"/>
</dbReference>
<feature type="transmembrane region" description="Helical" evidence="9">
    <location>
        <begin position="267"/>
        <end position="287"/>
    </location>
</feature>
<comment type="similarity">
    <text evidence="7">Belongs to the major facilitator superfamily. Sugar transporter (TC 2.A.1.1) family. Trehalose transporter subfamily.</text>
</comment>
<evidence type="ECO:0000256" key="8">
    <source>
        <dbReference type="RuleBase" id="RU003346"/>
    </source>
</evidence>
<dbReference type="InterPro" id="IPR005828">
    <property type="entry name" value="MFS_sugar_transport-like"/>
</dbReference>
<dbReference type="OrthoDB" id="6612291at2759"/>
<dbReference type="FunFam" id="1.20.1250.20:FF:000055">
    <property type="entry name" value="Facilitated trehalose transporter Tret1-2 homolog"/>
    <property type="match status" value="1"/>
</dbReference>
<feature type="transmembrane region" description="Helical" evidence="9">
    <location>
        <begin position="185"/>
        <end position="203"/>
    </location>
</feature>
<dbReference type="InterPro" id="IPR044775">
    <property type="entry name" value="MFS_ERD6/Tret1-like"/>
</dbReference>
<gene>
    <name evidence="11" type="ORF">GWI33_017988</name>
</gene>
<dbReference type="PANTHER" id="PTHR48021">
    <property type="match status" value="1"/>
</dbReference>
<feature type="transmembrane region" description="Helical" evidence="9">
    <location>
        <begin position="157"/>
        <end position="179"/>
    </location>
</feature>
<feature type="transmembrane region" description="Helical" evidence="9">
    <location>
        <begin position="400"/>
        <end position="421"/>
    </location>
</feature>
<dbReference type="InterPro" id="IPR020846">
    <property type="entry name" value="MFS_dom"/>
</dbReference>
<feature type="transmembrane region" description="Helical" evidence="9">
    <location>
        <begin position="69"/>
        <end position="86"/>
    </location>
</feature>
<comment type="caution">
    <text evidence="11">The sequence shown here is derived from an EMBL/GenBank/DDBJ whole genome shotgun (WGS) entry which is preliminary data.</text>
</comment>
<dbReference type="GO" id="GO:0005886">
    <property type="term" value="C:plasma membrane"/>
    <property type="evidence" value="ECO:0007669"/>
    <property type="project" value="UniProtKB-SubCell"/>
</dbReference>
<evidence type="ECO:0000256" key="1">
    <source>
        <dbReference type="ARBA" id="ARBA00004651"/>
    </source>
</evidence>
<reference evidence="11" key="1">
    <citation type="submission" date="2020-08" db="EMBL/GenBank/DDBJ databases">
        <title>Genome sequencing and assembly of the red palm weevil Rhynchophorus ferrugineus.</title>
        <authorList>
            <person name="Dias G.B."/>
            <person name="Bergman C.M."/>
            <person name="Manee M."/>
        </authorList>
    </citation>
    <scope>NUCLEOTIDE SEQUENCE</scope>
    <source>
        <strain evidence="11">AA-2017</strain>
        <tissue evidence="11">Whole larva</tissue>
    </source>
</reference>
<dbReference type="AlphaFoldDB" id="A0A834HUC7"/>
<evidence type="ECO:0000313" key="11">
    <source>
        <dbReference type="EMBL" id="KAF7268937.1"/>
    </source>
</evidence>
<evidence type="ECO:0000256" key="4">
    <source>
        <dbReference type="ARBA" id="ARBA00022989"/>
    </source>
</evidence>
<dbReference type="EMBL" id="JAACXV010014287">
    <property type="protein sequence ID" value="KAF7268937.1"/>
    <property type="molecule type" value="Genomic_DNA"/>
</dbReference>
<keyword evidence="4 9" id="KW-1133">Transmembrane helix</keyword>
<dbReference type="InterPro" id="IPR005829">
    <property type="entry name" value="Sugar_transporter_CS"/>
</dbReference>
<dbReference type="PROSITE" id="PS50850">
    <property type="entry name" value="MFS"/>
    <property type="match status" value="1"/>
</dbReference>
<feature type="transmembrane region" description="Helical" evidence="9">
    <location>
        <begin position="331"/>
        <end position="353"/>
    </location>
</feature>
<dbReference type="NCBIfam" id="TIGR00879">
    <property type="entry name" value="SP"/>
    <property type="match status" value="1"/>
</dbReference>
<sequence length="491" mass="53388">MTRPVLLTENSRSGLMTGVGVEPPKNLPQFVGAFVSTFSALCLGMVFSWTSSALPVMEREVGISETQGAWIGSFVTLGAFVGAIPAGSLSKILGRKRLLQILILPLFLSWIIIAYFYHIVELIYFARFIAGLSGGALSVVVPMYVSEIAHISVRGTLGTFFQAQITIGILLQYLLGGLIMDLTTLSLITAVLPIVFLLTFVFIPESPVYLASKNKMVAANKSLRWFRGEDYDVEDELVKIIDDLEEAKRNKTKFSDFIHCKVTVKGLIVCFGLMILQQLSGVNAVLFYANKIFTQSGGSMSPETSSILVGTVQVIATLTSTLLVDRAGRKILLIASDFVMCISLASLGCYFYFSELQKSPVLAFLPLVSIALFIVFFSIGLGPIPWLIMAEIFPPKVRGMASSLSASLNWLIAFVVTNQFANIVSCFGIGVAFMIFSAICGCGTIFISCLLPETKGKSIEEVGDMLLGIKKPQTLSINDIDIKCDKMTTLV</sequence>
<keyword evidence="5 9" id="KW-0472">Membrane</keyword>
<evidence type="ECO:0000313" key="12">
    <source>
        <dbReference type="Proteomes" id="UP000625711"/>
    </source>
</evidence>
<dbReference type="Pfam" id="PF00083">
    <property type="entry name" value="Sugar_tr"/>
    <property type="match status" value="1"/>
</dbReference>
<dbReference type="PANTHER" id="PTHR48021:SF1">
    <property type="entry name" value="GH07001P-RELATED"/>
    <property type="match status" value="1"/>
</dbReference>
<evidence type="ECO:0000256" key="7">
    <source>
        <dbReference type="ARBA" id="ARBA00024348"/>
    </source>
</evidence>
<evidence type="ECO:0000256" key="3">
    <source>
        <dbReference type="ARBA" id="ARBA00022692"/>
    </source>
</evidence>
<evidence type="ECO:0000256" key="6">
    <source>
        <dbReference type="ARBA" id="ARBA00023180"/>
    </source>
</evidence>